<keyword evidence="3" id="KW-0479">Metal-binding</keyword>
<dbReference type="GO" id="GO:0046872">
    <property type="term" value="F:metal ion binding"/>
    <property type="evidence" value="ECO:0007669"/>
    <property type="project" value="UniProtKB-KW"/>
</dbReference>
<keyword evidence="7" id="KW-0812">Transmembrane</keyword>
<dbReference type="NCBIfam" id="TIGR03598">
    <property type="entry name" value="GTPase_YsxC"/>
    <property type="match status" value="1"/>
</dbReference>
<evidence type="ECO:0000313" key="10">
    <source>
        <dbReference type="Proteomes" id="UP001140011"/>
    </source>
</evidence>
<keyword evidence="4" id="KW-0547">Nucleotide-binding</keyword>
<dbReference type="Pfam" id="PF08695">
    <property type="entry name" value="Coa1"/>
    <property type="match status" value="1"/>
</dbReference>
<dbReference type="AlphaFoldDB" id="A0A9W8LAZ5"/>
<evidence type="ECO:0000256" key="7">
    <source>
        <dbReference type="SAM" id="Phobius"/>
    </source>
</evidence>
<keyword evidence="6" id="KW-0342">GTP-binding</keyword>
<dbReference type="PROSITE" id="PS51706">
    <property type="entry name" value="G_ENGB"/>
    <property type="match status" value="1"/>
</dbReference>
<feature type="transmembrane region" description="Helical" evidence="7">
    <location>
        <begin position="383"/>
        <end position="404"/>
    </location>
</feature>
<protein>
    <recommendedName>
        <fullName evidence="8">EngB-type G domain-containing protein</fullName>
    </recommendedName>
</protein>
<reference evidence="9" key="1">
    <citation type="submission" date="2022-07" db="EMBL/GenBank/DDBJ databases">
        <title>Phylogenomic reconstructions and comparative analyses of Kickxellomycotina fungi.</title>
        <authorList>
            <person name="Reynolds N.K."/>
            <person name="Stajich J.E."/>
            <person name="Barry K."/>
            <person name="Grigoriev I.V."/>
            <person name="Crous P."/>
            <person name="Smith M.E."/>
        </authorList>
    </citation>
    <scope>NUCLEOTIDE SEQUENCE</scope>
    <source>
        <strain evidence="9">BCRC 34297</strain>
    </source>
</reference>
<comment type="cofactor">
    <cofactor evidence="1">
        <name>Mg(2+)</name>
        <dbReference type="ChEBI" id="CHEBI:18420"/>
    </cofactor>
</comment>
<dbReference type="PANTHER" id="PTHR47560">
    <property type="entry name" value="EXPRESSED PROTEIN"/>
    <property type="match status" value="1"/>
</dbReference>
<evidence type="ECO:0000259" key="8">
    <source>
        <dbReference type="PROSITE" id="PS51706"/>
    </source>
</evidence>
<dbReference type="Proteomes" id="UP001140011">
    <property type="component" value="Unassembled WGS sequence"/>
</dbReference>
<dbReference type="Pfam" id="PF01926">
    <property type="entry name" value="MMR_HSR1"/>
    <property type="match status" value="1"/>
</dbReference>
<accession>A0A9W8LAZ5</accession>
<dbReference type="Gene3D" id="3.40.50.300">
    <property type="entry name" value="P-loop containing nucleotide triphosphate hydrolases"/>
    <property type="match status" value="1"/>
</dbReference>
<evidence type="ECO:0000313" key="9">
    <source>
        <dbReference type="EMBL" id="KAJ2752164.1"/>
    </source>
</evidence>
<name>A0A9W8LAZ5_9FUNG</name>
<dbReference type="PANTHER" id="PTHR47560:SF1">
    <property type="entry name" value="EXPRESSED PROTEIN"/>
    <property type="match status" value="1"/>
</dbReference>
<dbReference type="InterPro" id="IPR006073">
    <property type="entry name" value="GTP-bd"/>
</dbReference>
<proteinExistence type="inferred from homology"/>
<feature type="domain" description="EngB-type G" evidence="8">
    <location>
        <begin position="97"/>
        <end position="271"/>
    </location>
</feature>
<sequence>MASRTSKAVPVFNTSVKTLQEVVKLGKSEELSNRQLFARLQVDPKTVDRLDMLRLGSEKQGRFERKKWFRYEEPEVKLPHVSFFAGAQVVSSFPHESLPEVGIVGRSNVGKSTLVNQLCGSSAARVSDKPGLTQQINFYTADNDFHLVDMPGYGFAYAKEDAQKHWLPLIESYIRERKTLRRVLVLLDARHGIKANDREFMALLDRTHTKYQLILTKCDLVHRIDLAKRHLLVSQEVDKARNCIPRVMMLSAKHGAGLNELRKEILHTCSLGQKYLGTHKKKEAIAQAEYFEQLKVYKDTARAKKRRHTLLLSQLSLTLARSRATTRGIALGRNYSAQIGAAATAASPLPNTLQQKWESAHAKNPAFAVERDLPTPKNRKREIGLFMVFATITWGAGSIIAFNYQRMTSTPVTAALFTARHNDEVRETLGSQLNFTSSFPWISGDISHLKGFVEVEFDVVGDKGLPGRLVLKSRRTGKQNGEWKTTEFYIAMADGRKIDCGE</sequence>
<dbReference type="SUPFAM" id="SSF52540">
    <property type="entry name" value="P-loop containing nucleoside triphosphate hydrolases"/>
    <property type="match status" value="1"/>
</dbReference>
<dbReference type="InterPro" id="IPR027417">
    <property type="entry name" value="P-loop_NTPase"/>
</dbReference>
<keyword evidence="7" id="KW-1133">Transmembrane helix</keyword>
<keyword evidence="7" id="KW-0472">Membrane</keyword>
<dbReference type="OrthoDB" id="391988at2759"/>
<dbReference type="HAMAP" id="MF_00321">
    <property type="entry name" value="GTPase_EngB"/>
    <property type="match status" value="1"/>
</dbReference>
<evidence type="ECO:0000256" key="5">
    <source>
        <dbReference type="ARBA" id="ARBA00022842"/>
    </source>
</evidence>
<dbReference type="CDD" id="cd01876">
    <property type="entry name" value="YihA_EngB"/>
    <property type="match status" value="1"/>
</dbReference>
<dbReference type="InterPro" id="IPR014807">
    <property type="entry name" value="Coa1"/>
</dbReference>
<dbReference type="NCBIfam" id="TIGR00231">
    <property type="entry name" value="small_GTP"/>
    <property type="match status" value="1"/>
</dbReference>
<gene>
    <name evidence="9" type="ORF">GGI19_004008</name>
</gene>
<dbReference type="GO" id="GO:0005525">
    <property type="term" value="F:GTP binding"/>
    <property type="evidence" value="ECO:0007669"/>
    <property type="project" value="UniProtKB-KW"/>
</dbReference>
<dbReference type="InterPro" id="IPR005225">
    <property type="entry name" value="Small_GTP-bd"/>
</dbReference>
<evidence type="ECO:0000256" key="4">
    <source>
        <dbReference type="ARBA" id="ARBA00022741"/>
    </source>
</evidence>
<organism evidence="9 10">
    <name type="scientific">Coemansia pectinata</name>
    <dbReference type="NCBI Taxonomy" id="1052879"/>
    <lineage>
        <taxon>Eukaryota</taxon>
        <taxon>Fungi</taxon>
        <taxon>Fungi incertae sedis</taxon>
        <taxon>Zoopagomycota</taxon>
        <taxon>Kickxellomycotina</taxon>
        <taxon>Kickxellomycetes</taxon>
        <taxon>Kickxellales</taxon>
        <taxon>Kickxellaceae</taxon>
        <taxon>Coemansia</taxon>
    </lineage>
</organism>
<evidence type="ECO:0000256" key="3">
    <source>
        <dbReference type="ARBA" id="ARBA00022723"/>
    </source>
</evidence>
<keyword evidence="5" id="KW-0460">Magnesium</keyword>
<dbReference type="InterPro" id="IPR019987">
    <property type="entry name" value="GTP-bd_ribosome_bio_YsxC"/>
</dbReference>
<dbReference type="InterPro" id="IPR030393">
    <property type="entry name" value="G_ENGB_dom"/>
</dbReference>
<keyword evidence="10" id="KW-1185">Reference proteome</keyword>
<evidence type="ECO:0000256" key="1">
    <source>
        <dbReference type="ARBA" id="ARBA00001946"/>
    </source>
</evidence>
<dbReference type="EMBL" id="JANBUH010000314">
    <property type="protein sequence ID" value="KAJ2752164.1"/>
    <property type="molecule type" value="Genomic_DNA"/>
</dbReference>
<evidence type="ECO:0000256" key="6">
    <source>
        <dbReference type="ARBA" id="ARBA00023134"/>
    </source>
</evidence>
<comment type="similarity">
    <text evidence="2">Belongs to the TRAFAC class TrmE-Era-EngA-EngB-Septin-like GTPase superfamily. EngB GTPase family.</text>
</comment>
<evidence type="ECO:0000256" key="2">
    <source>
        <dbReference type="ARBA" id="ARBA00009638"/>
    </source>
</evidence>
<comment type="caution">
    <text evidence="9">The sequence shown here is derived from an EMBL/GenBank/DDBJ whole genome shotgun (WGS) entry which is preliminary data.</text>
</comment>